<dbReference type="Proteomes" id="UP001652660">
    <property type="component" value="Chromosome 2c"/>
</dbReference>
<proteinExistence type="predicted"/>
<dbReference type="RefSeq" id="XP_071932867.1">
    <property type="nucleotide sequence ID" value="XM_072076766.1"/>
</dbReference>
<dbReference type="InterPro" id="IPR044839">
    <property type="entry name" value="NDR1-like"/>
</dbReference>
<dbReference type="Gene3D" id="2.60.40.1820">
    <property type="match status" value="1"/>
</dbReference>
<dbReference type="PANTHER" id="PTHR31234">
    <property type="entry name" value="LATE EMBRYOGENESIS ABUNDANT (LEA) HYDROXYPROLINE-RICH GLYCOPROTEIN FAMILY"/>
    <property type="match status" value="1"/>
</dbReference>
<name>A0ABM4WM70_COFAR</name>
<organism evidence="5 6">
    <name type="scientific">Coffea arabica</name>
    <name type="common">Arabian coffee</name>
    <dbReference type="NCBI Taxonomy" id="13443"/>
    <lineage>
        <taxon>Eukaryota</taxon>
        <taxon>Viridiplantae</taxon>
        <taxon>Streptophyta</taxon>
        <taxon>Embryophyta</taxon>
        <taxon>Tracheophyta</taxon>
        <taxon>Spermatophyta</taxon>
        <taxon>Magnoliopsida</taxon>
        <taxon>eudicotyledons</taxon>
        <taxon>Gunneridae</taxon>
        <taxon>Pentapetalae</taxon>
        <taxon>asterids</taxon>
        <taxon>lamiids</taxon>
        <taxon>Gentianales</taxon>
        <taxon>Rubiaceae</taxon>
        <taxon>Ixoroideae</taxon>
        <taxon>Gardenieae complex</taxon>
        <taxon>Bertiereae - Coffeeae clade</taxon>
        <taxon>Coffeeae</taxon>
        <taxon>Coffea</taxon>
    </lineage>
</organism>
<keyword evidence="4" id="KW-0812">Transmembrane</keyword>
<protein>
    <recommendedName>
        <fullName evidence="7">Late embryogenesis abundant protein LEA-2 subgroup domain-containing protein</fullName>
    </recommendedName>
</protein>
<keyword evidence="2 4" id="KW-0472">Membrane</keyword>
<dbReference type="PANTHER" id="PTHR31234:SF2">
    <property type="entry name" value="OS05G0199100 PROTEIN"/>
    <property type="match status" value="1"/>
</dbReference>
<reference evidence="6" key="1">
    <citation type="submission" date="2025-08" db="UniProtKB">
        <authorList>
            <consortium name="RefSeq"/>
        </authorList>
    </citation>
    <scope>IDENTIFICATION</scope>
    <source>
        <tissue evidence="6">Leaves</tissue>
    </source>
</reference>
<evidence type="ECO:0000256" key="2">
    <source>
        <dbReference type="ARBA" id="ARBA00023136"/>
    </source>
</evidence>
<accession>A0ABM4WM70</accession>
<keyword evidence="4" id="KW-1133">Transmembrane helix</keyword>
<evidence type="ECO:0008006" key="7">
    <source>
        <dbReference type="Google" id="ProtNLM"/>
    </source>
</evidence>
<comment type="subcellular location">
    <subcellularLocation>
        <location evidence="1">Membrane</location>
    </subcellularLocation>
</comment>
<evidence type="ECO:0000256" key="4">
    <source>
        <dbReference type="SAM" id="Phobius"/>
    </source>
</evidence>
<gene>
    <name evidence="6" type="primary">LOC140035508</name>
</gene>
<feature type="compositionally biased region" description="Basic residues" evidence="3">
    <location>
        <begin position="16"/>
        <end position="30"/>
    </location>
</feature>
<keyword evidence="5" id="KW-1185">Reference proteome</keyword>
<feature type="region of interest" description="Disordered" evidence="3">
    <location>
        <begin position="1"/>
        <end position="30"/>
    </location>
</feature>
<dbReference type="GeneID" id="140035508"/>
<dbReference type="SUPFAM" id="SSF117070">
    <property type="entry name" value="LEA14-like"/>
    <property type="match status" value="1"/>
</dbReference>
<sequence length="221" mass="24211">MAAHCHRPTPLSPTPQHHHHHHPSRHNQPRKAVRIVPDNALYLVTFAVCAIFLVPVALIFTSLIILNPPTFQVDSLAISNFNLSSTTPTFLSGNFEVMFTTRNPKKFSLSCIDLVAGIYIGNEQLLVTTLPPFTLPGKKETSIKADFAAVRSYIDDSGKSGNLVFEVRIEMLVNYEVALPGHDKYIEARCPDLSVAFPANAPSTATEVGCLVGGPRHCKVK</sequence>
<evidence type="ECO:0000313" key="5">
    <source>
        <dbReference type="Proteomes" id="UP001652660"/>
    </source>
</evidence>
<evidence type="ECO:0000313" key="6">
    <source>
        <dbReference type="RefSeq" id="XP_071932867.1"/>
    </source>
</evidence>
<feature type="transmembrane region" description="Helical" evidence="4">
    <location>
        <begin position="40"/>
        <end position="66"/>
    </location>
</feature>
<evidence type="ECO:0000256" key="3">
    <source>
        <dbReference type="SAM" id="MobiDB-lite"/>
    </source>
</evidence>
<evidence type="ECO:0000256" key="1">
    <source>
        <dbReference type="ARBA" id="ARBA00004370"/>
    </source>
</evidence>